<dbReference type="Proteomes" id="UP000616201">
    <property type="component" value="Unassembled WGS sequence"/>
</dbReference>
<sequence length="552" mass="62772">MKKFLLLFFSLPLIFSCSKESNEPQKQIDENPIKINAIAPLQANKDRLIFAAEVLYLNDEKIESYGFVFLDEYGSFPEKEYVMSKALGPGKISFELPDFPSFDFNTVFGYYFFIKTDKQHYKSNIQKFQFSEITVNAQYSLQAKAGEEIVIKGDFEKLDNTYVLYDSYNMINEVAFTLKDKYTMSFIMPENYKHGETLNFILQRKQQTDLKSIGIASVKVLGEIFPPANYNMIVSDRLTLTGRSLSSGVQIIIGNRSVAYYNNLALQDLIFDQSGDSFQIGYFNGRDRVIFPEKIKLMRPLSTNFRLAESYAHPNTRAIVEGLTFDNYLFGYKASIGIQGTHILTTWDGIKSINIGNIKEGSYPIVIKSPFFDLVTESKVEVQNLKVTSINKDIGYRGDKFILKGNFLPSQSYFAFVGDAYSFVTVNKLGEATLINDNMIPGKLPVRVGYHKNGFPDYETQATDFFIETKKGEILDFYPKQAKIGDIIKVKGRGLYISSLLLGSTYIYNVLNVDDGFEFTIPYLMPKGKFYINIISGPTTDKVTSKQFIEII</sequence>
<name>A0A928YNN3_9SPHI</name>
<dbReference type="AlphaFoldDB" id="A0A928YNN3"/>
<dbReference type="RefSeq" id="WP_196934427.1">
    <property type="nucleotide sequence ID" value="NZ_MU158698.1"/>
</dbReference>
<proteinExistence type="predicted"/>
<dbReference type="EMBL" id="PRDK01000001">
    <property type="protein sequence ID" value="MBE8712079.1"/>
    <property type="molecule type" value="Genomic_DNA"/>
</dbReference>
<accession>A0A928YNN3</accession>
<comment type="caution">
    <text evidence="1">The sequence shown here is derived from an EMBL/GenBank/DDBJ whole genome shotgun (WGS) entry which is preliminary data.</text>
</comment>
<keyword evidence="2" id="KW-1185">Reference proteome</keyword>
<dbReference type="PROSITE" id="PS51257">
    <property type="entry name" value="PROKAR_LIPOPROTEIN"/>
    <property type="match status" value="1"/>
</dbReference>
<evidence type="ECO:0000313" key="2">
    <source>
        <dbReference type="Proteomes" id="UP000616201"/>
    </source>
</evidence>
<reference evidence="1" key="1">
    <citation type="submission" date="2018-02" db="EMBL/GenBank/DDBJ databases">
        <authorList>
            <person name="Vasarhelyi B.M."/>
            <person name="Deshmukh S."/>
            <person name="Balint B."/>
            <person name="Kukolya J."/>
        </authorList>
    </citation>
    <scope>NUCLEOTIDE SEQUENCE</scope>
    <source>
        <strain evidence="1">KB22</strain>
    </source>
</reference>
<evidence type="ECO:0000313" key="1">
    <source>
        <dbReference type="EMBL" id="MBE8712079.1"/>
    </source>
</evidence>
<gene>
    <name evidence="1" type="ORF">C4F49_00085</name>
</gene>
<evidence type="ECO:0008006" key="3">
    <source>
        <dbReference type="Google" id="ProtNLM"/>
    </source>
</evidence>
<organism evidence="1 2">
    <name type="scientific">Sphingobacterium hungaricum</name>
    <dbReference type="NCBI Taxonomy" id="2082723"/>
    <lineage>
        <taxon>Bacteria</taxon>
        <taxon>Pseudomonadati</taxon>
        <taxon>Bacteroidota</taxon>
        <taxon>Sphingobacteriia</taxon>
        <taxon>Sphingobacteriales</taxon>
        <taxon>Sphingobacteriaceae</taxon>
        <taxon>Sphingobacterium</taxon>
    </lineage>
</organism>
<protein>
    <recommendedName>
        <fullName evidence="3">IPT/TIG domain-containing protein</fullName>
    </recommendedName>
</protein>